<feature type="non-terminal residue" evidence="3">
    <location>
        <position position="173"/>
    </location>
</feature>
<dbReference type="Pfam" id="PF05911">
    <property type="entry name" value="FPP"/>
    <property type="match status" value="1"/>
</dbReference>
<dbReference type="PANTHER" id="PTHR31580:SF22">
    <property type="entry name" value="FILAMENT-LIKE PLANT PROTEIN 7"/>
    <property type="match status" value="1"/>
</dbReference>
<keyword evidence="2" id="KW-0175">Coiled coil</keyword>
<evidence type="ECO:0000256" key="2">
    <source>
        <dbReference type="ARBA" id="ARBA00023054"/>
    </source>
</evidence>
<accession>A0AAN8V9G9</accession>
<name>A0AAN8V9G9_9MAGN</name>
<gene>
    <name evidence="3" type="ORF">RJ641_011371</name>
</gene>
<evidence type="ECO:0000256" key="1">
    <source>
        <dbReference type="ARBA" id="ARBA00005921"/>
    </source>
</evidence>
<keyword evidence="4" id="KW-1185">Reference proteome</keyword>
<dbReference type="AlphaFoldDB" id="A0AAN8V9G9"/>
<evidence type="ECO:0000313" key="3">
    <source>
        <dbReference type="EMBL" id="KAK6923067.1"/>
    </source>
</evidence>
<dbReference type="PANTHER" id="PTHR31580">
    <property type="entry name" value="FILAMENT-LIKE PLANT PROTEIN 4"/>
    <property type="match status" value="1"/>
</dbReference>
<proteinExistence type="inferred from homology"/>
<comment type="caution">
    <text evidence="3">The sequence shown here is derived from an EMBL/GenBank/DDBJ whole genome shotgun (WGS) entry which is preliminary data.</text>
</comment>
<comment type="similarity">
    <text evidence="1">Belongs to the FPP family.</text>
</comment>
<sequence length="173" mass="18187">MEITPASEKLEECQATILNLGKQLKALASPREAALFDKVIADPSDVTASITVANTSSSTATIISIASPKQKLTNLHSSLLDQMIAEDETRGKVLKSLKTKDISMHTEQPTTFSDGNSKSSVCINGAQDSSGGKAGLNGINNNTDIDADGALPIVPSKKRALSKVAKYSKDAIE</sequence>
<organism evidence="3 4">
    <name type="scientific">Dillenia turbinata</name>
    <dbReference type="NCBI Taxonomy" id="194707"/>
    <lineage>
        <taxon>Eukaryota</taxon>
        <taxon>Viridiplantae</taxon>
        <taxon>Streptophyta</taxon>
        <taxon>Embryophyta</taxon>
        <taxon>Tracheophyta</taxon>
        <taxon>Spermatophyta</taxon>
        <taxon>Magnoliopsida</taxon>
        <taxon>eudicotyledons</taxon>
        <taxon>Gunneridae</taxon>
        <taxon>Pentapetalae</taxon>
        <taxon>Dilleniales</taxon>
        <taxon>Dilleniaceae</taxon>
        <taxon>Dillenia</taxon>
    </lineage>
</organism>
<evidence type="ECO:0000313" key="4">
    <source>
        <dbReference type="Proteomes" id="UP001370490"/>
    </source>
</evidence>
<dbReference type="InterPro" id="IPR008587">
    <property type="entry name" value="FPP_plant"/>
</dbReference>
<protein>
    <submittedName>
        <fullName evidence="3">Filament-like plant protein</fullName>
    </submittedName>
</protein>
<dbReference type="EMBL" id="JBAMMX010000018">
    <property type="protein sequence ID" value="KAK6923067.1"/>
    <property type="molecule type" value="Genomic_DNA"/>
</dbReference>
<reference evidence="3 4" key="1">
    <citation type="submission" date="2023-12" db="EMBL/GenBank/DDBJ databases">
        <title>A high-quality genome assembly for Dillenia turbinata (Dilleniales).</title>
        <authorList>
            <person name="Chanderbali A."/>
        </authorList>
    </citation>
    <scope>NUCLEOTIDE SEQUENCE [LARGE SCALE GENOMIC DNA]</scope>
    <source>
        <strain evidence="3">LSX21</strain>
        <tissue evidence="3">Leaf</tissue>
    </source>
</reference>
<dbReference type="Proteomes" id="UP001370490">
    <property type="component" value="Unassembled WGS sequence"/>
</dbReference>